<evidence type="ECO:0000313" key="2">
    <source>
        <dbReference type="EMBL" id="THZ80567.1"/>
    </source>
</evidence>
<dbReference type="AlphaFoldDB" id="A0A4S9XNB4"/>
<name>A0A4S9XNB4_AURPU</name>
<comment type="caution">
    <text evidence="2">The sequence shown here is derived from an EMBL/GenBank/DDBJ whole genome shotgun (WGS) entry which is preliminary data.</text>
</comment>
<evidence type="ECO:0000256" key="1">
    <source>
        <dbReference type="SAM" id="MobiDB-lite"/>
    </source>
</evidence>
<feature type="region of interest" description="Disordered" evidence="1">
    <location>
        <begin position="447"/>
        <end position="474"/>
    </location>
</feature>
<proteinExistence type="predicted"/>
<evidence type="ECO:0000313" key="3">
    <source>
        <dbReference type="Proteomes" id="UP000310039"/>
    </source>
</evidence>
<feature type="compositionally biased region" description="Basic and acidic residues" evidence="1">
    <location>
        <begin position="465"/>
        <end position="474"/>
    </location>
</feature>
<accession>A0A4S9XNB4</accession>
<dbReference type="Proteomes" id="UP000310039">
    <property type="component" value="Unassembled WGS sequence"/>
</dbReference>
<dbReference type="EMBL" id="QZBT01000124">
    <property type="protein sequence ID" value="THZ80567.1"/>
    <property type="molecule type" value="Genomic_DNA"/>
</dbReference>
<gene>
    <name evidence="2" type="ORF">D6C84_07337</name>
</gene>
<sequence>MFSKPQTLSVLTIQIDCARTDRAFSVMGDFKHIVDHSSSSDGYGDDYDPDDDCSVHHIDDYRHLASRADDSEPYNTQTPSHPHELAEHDEIMRPGSLPDSTQSHVRATTDYPEEWLKVDLAHVVSKDPVLKSIFRQVDDRFGISHLTTFIKLYFAKLAGIQDMKKDDSGDVGMMLDLSALQIDETKCIIKETDTLAQKAIKALRTLGIAYPRVRRNASKKLNQLILASGAQVPNIYERGRMDEWCAVLYAINSDQHYQPRECRSFQSRFLFRVSIITHLNLIGGKPAAFEALTKGLDMAYDKFLEILPGMVQIARCKQRSRRGYATNTSILQGSWLYQFASELSSLNPAREQWTVLNDTTYEGLKEAKEKETVFLIHESDQAIPLAIEVKVLTKPFYWNTWDKVTPQVLTNHGLVTLPPPDFLPPCSPAKPLYPDLVLLPEVAPTEPYNKISLPNRKRPAPEYLDDGKGCKKQG</sequence>
<reference evidence="2 3" key="1">
    <citation type="submission" date="2018-10" db="EMBL/GenBank/DDBJ databases">
        <title>Fifty Aureobasidium pullulans genomes reveal a recombining polyextremotolerant generalist.</title>
        <authorList>
            <person name="Gostincar C."/>
            <person name="Turk M."/>
            <person name="Zajc J."/>
            <person name="Gunde-Cimerman N."/>
        </authorList>
    </citation>
    <scope>NUCLEOTIDE SEQUENCE [LARGE SCALE GENOMIC DNA]</scope>
    <source>
        <strain evidence="2 3">EXF-3403</strain>
    </source>
</reference>
<protein>
    <submittedName>
        <fullName evidence="2">Uncharacterized protein</fullName>
    </submittedName>
</protein>
<organism evidence="2 3">
    <name type="scientific">Aureobasidium pullulans</name>
    <name type="common">Black yeast</name>
    <name type="synonym">Pullularia pullulans</name>
    <dbReference type="NCBI Taxonomy" id="5580"/>
    <lineage>
        <taxon>Eukaryota</taxon>
        <taxon>Fungi</taxon>
        <taxon>Dikarya</taxon>
        <taxon>Ascomycota</taxon>
        <taxon>Pezizomycotina</taxon>
        <taxon>Dothideomycetes</taxon>
        <taxon>Dothideomycetidae</taxon>
        <taxon>Dothideales</taxon>
        <taxon>Saccotheciaceae</taxon>
        <taxon>Aureobasidium</taxon>
    </lineage>
</organism>